<dbReference type="SUPFAM" id="SSF55186">
    <property type="entry name" value="ThrRS/AlaRS common domain"/>
    <property type="match status" value="1"/>
</dbReference>
<comment type="subcellular location">
    <subcellularLocation>
        <location evidence="2">Cytoplasm</location>
    </subcellularLocation>
</comment>
<protein>
    <submittedName>
        <fullName evidence="6">Alanyl-tRNA synthetase</fullName>
        <ecNumber evidence="6">6.1.1.7</ecNumber>
    </submittedName>
</protein>
<comment type="caution">
    <text evidence="6">The sequence shown here is derived from an EMBL/GenBank/DDBJ whole genome shotgun (WGS) entry which is preliminary data.</text>
</comment>
<evidence type="ECO:0000256" key="2">
    <source>
        <dbReference type="ARBA" id="ARBA00004496"/>
    </source>
</evidence>
<evidence type="ECO:0000256" key="1">
    <source>
        <dbReference type="ARBA" id="ARBA00001947"/>
    </source>
</evidence>
<dbReference type="Pfam" id="PF07973">
    <property type="entry name" value="tRNA_SAD"/>
    <property type="match status" value="1"/>
</dbReference>
<dbReference type="EC" id="6.1.1.7" evidence="6"/>
<dbReference type="PANTHER" id="PTHR43462">
    <property type="entry name" value="ALANYL-TRNA EDITING PROTEIN"/>
    <property type="match status" value="1"/>
</dbReference>
<dbReference type="GO" id="GO:0004813">
    <property type="term" value="F:alanine-tRNA ligase activity"/>
    <property type="evidence" value="ECO:0007669"/>
    <property type="project" value="UniProtKB-EC"/>
</dbReference>
<dbReference type="InterPro" id="IPR009000">
    <property type="entry name" value="Transl_B-barrel_sf"/>
</dbReference>
<evidence type="ECO:0000259" key="5">
    <source>
        <dbReference type="PROSITE" id="PS50860"/>
    </source>
</evidence>
<dbReference type="InterPro" id="IPR003156">
    <property type="entry name" value="DHHA1_dom"/>
</dbReference>
<accession>A0ABS4HGM5</accession>
<dbReference type="InterPro" id="IPR018164">
    <property type="entry name" value="Ala-tRNA-synth_IIc_N"/>
</dbReference>
<dbReference type="Gene3D" id="3.10.310.40">
    <property type="match status" value="1"/>
</dbReference>
<evidence type="ECO:0000256" key="3">
    <source>
        <dbReference type="ARBA" id="ARBA00022723"/>
    </source>
</evidence>
<evidence type="ECO:0000313" key="7">
    <source>
        <dbReference type="Proteomes" id="UP001519328"/>
    </source>
</evidence>
<dbReference type="SMART" id="SM00863">
    <property type="entry name" value="tRNA_SAD"/>
    <property type="match status" value="1"/>
</dbReference>
<dbReference type="InterPro" id="IPR012947">
    <property type="entry name" value="tRNA_SAD"/>
</dbReference>
<keyword evidence="7" id="KW-1185">Reference proteome</keyword>
<gene>
    <name evidence="6" type="ORF">J2Z82_002835</name>
</gene>
<dbReference type="InterPro" id="IPR018165">
    <property type="entry name" value="Ala-tRNA-synth_IIc_core"/>
</dbReference>
<evidence type="ECO:0000256" key="4">
    <source>
        <dbReference type="ARBA" id="ARBA00022833"/>
    </source>
</evidence>
<proteinExistence type="predicted"/>
<dbReference type="EMBL" id="JAGGKK010000016">
    <property type="protein sequence ID" value="MBP1949879.1"/>
    <property type="molecule type" value="Genomic_DNA"/>
</dbReference>
<reference evidence="6 7" key="1">
    <citation type="submission" date="2021-03" db="EMBL/GenBank/DDBJ databases">
        <title>Genomic Encyclopedia of Type Strains, Phase IV (KMG-IV): sequencing the most valuable type-strain genomes for metagenomic binning, comparative biology and taxonomic classification.</title>
        <authorList>
            <person name="Goeker M."/>
        </authorList>
    </citation>
    <scope>NUCLEOTIDE SEQUENCE [LARGE SCALE GENOMIC DNA]</scope>
    <source>
        <strain evidence="6 7">DSM 21085</strain>
    </source>
</reference>
<evidence type="ECO:0000313" key="6">
    <source>
        <dbReference type="EMBL" id="MBP1949879.1"/>
    </source>
</evidence>
<sequence>MVTERLYYQNQYMRSFIARLQNSDRDEKGRFYVILDQTAFYPTGGGQPYDTGTLNDVNVYDVEEIDGEVRHYIEEPAEVHNEYTGEIDWNRRFDHMQQHTGQHILSAAFEEVFNYRTVSFHLGAEICSIDLDAGSLSDEEIVHVEKTANNIIMENRPVETRWVSEEELSNFSLRKEVSVVDNIRLVIIPDFDYNGCGGTHPDSTGQVSSLKILHWEKQKKKKIRVYFVCGLRVLKQLDEKHKVIQCLTNTLNTPQQDLNEAAVQNLRLNQGLEKKVNELNMELIEYEADSFIEQAEPQINWKIAKAIFHDRPMPELQQLAKRITIKSDRLLVFLINQKGEKLQLVCSRSNDVVINMNDLVKSVLPVIDGKGGGNDSIAQGGGDRIVSAEELMVELMNQAAAFKSE</sequence>
<dbReference type="Gene3D" id="3.30.980.10">
    <property type="entry name" value="Threonyl-trna Synthetase, Chain A, domain 2"/>
    <property type="match status" value="1"/>
</dbReference>
<keyword evidence="4" id="KW-0862">Zinc</keyword>
<dbReference type="Proteomes" id="UP001519328">
    <property type="component" value="Unassembled WGS sequence"/>
</dbReference>
<feature type="domain" description="Alanyl-transfer RNA synthetases family profile" evidence="5">
    <location>
        <begin position="1"/>
        <end position="239"/>
    </location>
</feature>
<dbReference type="PANTHER" id="PTHR43462:SF1">
    <property type="entry name" value="ALANYL-TRNA EDITING PROTEIN AARSD1"/>
    <property type="match status" value="1"/>
</dbReference>
<keyword evidence="3" id="KW-0479">Metal-binding</keyword>
<dbReference type="Pfam" id="PF02272">
    <property type="entry name" value="DHHA1"/>
    <property type="match status" value="1"/>
</dbReference>
<dbReference type="RefSeq" id="WP_209481358.1">
    <property type="nucleotide sequence ID" value="NZ_JAGGKK010000016.1"/>
</dbReference>
<dbReference type="Gene3D" id="2.40.30.130">
    <property type="match status" value="1"/>
</dbReference>
<comment type="cofactor">
    <cofactor evidence="1">
        <name>Zn(2+)</name>
        <dbReference type="ChEBI" id="CHEBI:29105"/>
    </cofactor>
</comment>
<dbReference type="InterPro" id="IPR051335">
    <property type="entry name" value="Alanyl-tRNA_Editing_Enzymes"/>
</dbReference>
<name>A0ABS4HGM5_9BACI</name>
<dbReference type="Pfam" id="PF01411">
    <property type="entry name" value="tRNA-synt_2c"/>
    <property type="match status" value="1"/>
</dbReference>
<organism evidence="6 7">
    <name type="scientific">Virgibacillus litoralis</name>
    <dbReference type="NCBI Taxonomy" id="578221"/>
    <lineage>
        <taxon>Bacteria</taxon>
        <taxon>Bacillati</taxon>
        <taxon>Bacillota</taxon>
        <taxon>Bacilli</taxon>
        <taxon>Bacillales</taxon>
        <taxon>Bacillaceae</taxon>
        <taxon>Virgibacillus</taxon>
    </lineage>
</organism>
<dbReference type="InterPro" id="IPR018163">
    <property type="entry name" value="Thr/Ala-tRNA-synth_IIc_edit"/>
</dbReference>
<keyword evidence="6" id="KW-0436">Ligase</keyword>
<dbReference type="PROSITE" id="PS50860">
    <property type="entry name" value="AA_TRNA_LIGASE_II_ALA"/>
    <property type="match status" value="1"/>
</dbReference>
<dbReference type="SUPFAM" id="SSF50447">
    <property type="entry name" value="Translation proteins"/>
    <property type="match status" value="1"/>
</dbReference>